<dbReference type="Proteomes" id="UP001154420">
    <property type="component" value="Unassembled WGS sequence"/>
</dbReference>
<dbReference type="Pfam" id="PF07508">
    <property type="entry name" value="Recombinase"/>
    <property type="match status" value="1"/>
</dbReference>
<dbReference type="InterPro" id="IPR006119">
    <property type="entry name" value="Resolv_N"/>
</dbReference>
<organism evidence="4 5">
    <name type="scientific">Parablautia muri</name>
    <dbReference type="NCBI Taxonomy" id="2320879"/>
    <lineage>
        <taxon>Bacteria</taxon>
        <taxon>Bacillati</taxon>
        <taxon>Bacillota</taxon>
        <taxon>Clostridia</taxon>
        <taxon>Lachnospirales</taxon>
        <taxon>Lachnospiraceae</taxon>
        <taxon>Parablautia</taxon>
    </lineage>
</organism>
<evidence type="ECO:0000313" key="5">
    <source>
        <dbReference type="Proteomes" id="UP001154420"/>
    </source>
</evidence>
<keyword evidence="1" id="KW-0175">Coiled coil</keyword>
<dbReference type="CDD" id="cd00338">
    <property type="entry name" value="Ser_Recombinase"/>
    <property type="match status" value="1"/>
</dbReference>
<dbReference type="InterPro" id="IPR038109">
    <property type="entry name" value="DNA_bind_recomb_sf"/>
</dbReference>
<dbReference type="InterPro" id="IPR011109">
    <property type="entry name" value="DNA_bind_recombinase_dom"/>
</dbReference>
<name>A0A9X5GU66_9FIRM</name>
<dbReference type="InterPro" id="IPR050639">
    <property type="entry name" value="SSR_resolvase"/>
</dbReference>
<dbReference type="PANTHER" id="PTHR30461">
    <property type="entry name" value="DNA-INVERTASE FROM LAMBDOID PROPHAGE"/>
    <property type="match status" value="1"/>
</dbReference>
<dbReference type="Gene3D" id="3.40.50.1390">
    <property type="entry name" value="Resolvase, N-terminal catalytic domain"/>
    <property type="match status" value="1"/>
</dbReference>
<proteinExistence type="predicted"/>
<evidence type="ECO:0000313" key="4">
    <source>
        <dbReference type="EMBL" id="NBJ94884.1"/>
    </source>
</evidence>
<dbReference type="InterPro" id="IPR036162">
    <property type="entry name" value="Resolvase-like_N_sf"/>
</dbReference>
<dbReference type="PROSITE" id="PS51737">
    <property type="entry name" value="RECOMBINASE_DNA_BIND"/>
    <property type="match status" value="1"/>
</dbReference>
<dbReference type="SUPFAM" id="SSF53041">
    <property type="entry name" value="Resolvase-like"/>
    <property type="match status" value="1"/>
</dbReference>
<protein>
    <submittedName>
        <fullName evidence="4">Recombinase family protein</fullName>
    </submittedName>
</protein>
<dbReference type="AlphaFoldDB" id="A0A9X5GU66"/>
<dbReference type="PANTHER" id="PTHR30461:SF23">
    <property type="entry name" value="DNA RECOMBINASE-RELATED"/>
    <property type="match status" value="1"/>
</dbReference>
<comment type="caution">
    <text evidence="4">The sequence shown here is derived from an EMBL/GenBank/DDBJ whole genome shotgun (WGS) entry which is preliminary data.</text>
</comment>
<dbReference type="RefSeq" id="WP_160561863.1">
    <property type="nucleotide sequence ID" value="NZ_QZDT01000054.1"/>
</dbReference>
<dbReference type="GO" id="GO:0003677">
    <property type="term" value="F:DNA binding"/>
    <property type="evidence" value="ECO:0007669"/>
    <property type="project" value="InterPro"/>
</dbReference>
<evidence type="ECO:0000259" key="2">
    <source>
        <dbReference type="PROSITE" id="PS51736"/>
    </source>
</evidence>
<sequence>MAIAIYARQSIDKKDSLSIETQIQDCKNQIAREDKNANVVIFKDRGYSGKNTDRPELQKLISEIERENIEKVIVYKLDRISRNIVDFYNLYDFMEKHNCAFYSVKDAFDTASPMGRLLMGILINFAQMERENIQIRVQDSYYARAETDGRWLGGNTPYGFKLGKTKNKISTLKPTEDMEIVKLIYQKYAYDSNSSLHKIVRYLHEEKGIVKSARAIKIILSNPIYVKADERLYNYYKALGVEFLNDKEDWNGINACQVLNKTDQSQRKSSMNDKDEWKVFITNWEGVIDSRTFLMCQERLSENVALSRDNTSKGKFGELSGLVKCKKCGRAIKIKGKYGSMSCIGRSELRGVCDVSFRGIRVKMVQEKVGIEMQKYLDNFMENQEKWKQKKEEYQSQIDKLSNEINNIVSLLAEDPITNKPLLSGIEERQKQLADVNYKMQIDVSPSDKIEYRVLKILQQINPELVNVKNVIYNELDEEQKQALLKIVVNKIFLDETGNIEIEWKI</sequence>
<dbReference type="Gene3D" id="3.90.1750.20">
    <property type="entry name" value="Putative Large Serine Recombinase, Chain B, Domain 2"/>
    <property type="match status" value="1"/>
</dbReference>
<reference evidence="4" key="1">
    <citation type="submission" date="2018-09" db="EMBL/GenBank/DDBJ databases">
        <title>Murine metabolic-syndrome-specific gut microbial biobank.</title>
        <authorList>
            <person name="Liu C."/>
        </authorList>
    </citation>
    <scope>NUCLEOTIDE SEQUENCE</scope>
    <source>
        <strain evidence="4">D42-62</strain>
    </source>
</reference>
<feature type="domain" description="Recombinase" evidence="3">
    <location>
        <begin position="157"/>
        <end position="306"/>
    </location>
</feature>
<feature type="coiled-coil region" evidence="1">
    <location>
        <begin position="377"/>
        <end position="411"/>
    </location>
</feature>
<dbReference type="SMART" id="SM00857">
    <property type="entry name" value="Resolvase"/>
    <property type="match status" value="1"/>
</dbReference>
<dbReference type="PROSITE" id="PS51736">
    <property type="entry name" value="RECOMBINASES_3"/>
    <property type="match status" value="1"/>
</dbReference>
<gene>
    <name evidence="4" type="ORF">D5281_20485</name>
</gene>
<accession>A0A9X5GU66</accession>
<dbReference type="EMBL" id="QZDT01000054">
    <property type="protein sequence ID" value="NBJ94884.1"/>
    <property type="molecule type" value="Genomic_DNA"/>
</dbReference>
<evidence type="ECO:0000259" key="3">
    <source>
        <dbReference type="PROSITE" id="PS51737"/>
    </source>
</evidence>
<evidence type="ECO:0000256" key="1">
    <source>
        <dbReference type="SAM" id="Coils"/>
    </source>
</evidence>
<dbReference type="GO" id="GO:0000150">
    <property type="term" value="F:DNA strand exchange activity"/>
    <property type="evidence" value="ECO:0007669"/>
    <property type="project" value="InterPro"/>
</dbReference>
<dbReference type="Pfam" id="PF00239">
    <property type="entry name" value="Resolvase"/>
    <property type="match status" value="1"/>
</dbReference>
<feature type="domain" description="Resolvase/invertase-type recombinase catalytic" evidence="2">
    <location>
        <begin position="2"/>
        <end position="148"/>
    </location>
</feature>
<dbReference type="OrthoDB" id="9781670at2"/>
<keyword evidence="5" id="KW-1185">Reference proteome</keyword>